<keyword evidence="2" id="KW-1185">Reference proteome</keyword>
<dbReference type="Proteomes" id="UP000827872">
    <property type="component" value="Linkage Group LG01"/>
</dbReference>
<sequence length="78" mass="8806">MMCNSDRHLKRGAEASPGPKPLKRLRFDMEGQDEADGREQLSGESKFQQKLAEMTSTRTRIQNQKLNDGADISTPDQK</sequence>
<accession>A0ACB8GF76</accession>
<name>A0ACB8GF76_9SAUR</name>
<organism evidence="1 2">
    <name type="scientific">Sphaerodactylus townsendi</name>
    <dbReference type="NCBI Taxonomy" id="933632"/>
    <lineage>
        <taxon>Eukaryota</taxon>
        <taxon>Metazoa</taxon>
        <taxon>Chordata</taxon>
        <taxon>Craniata</taxon>
        <taxon>Vertebrata</taxon>
        <taxon>Euteleostomi</taxon>
        <taxon>Lepidosauria</taxon>
        <taxon>Squamata</taxon>
        <taxon>Bifurcata</taxon>
        <taxon>Gekkota</taxon>
        <taxon>Sphaerodactylidae</taxon>
        <taxon>Sphaerodactylus</taxon>
    </lineage>
</organism>
<evidence type="ECO:0000313" key="2">
    <source>
        <dbReference type="Proteomes" id="UP000827872"/>
    </source>
</evidence>
<gene>
    <name evidence="1" type="primary">RB1</name>
    <name evidence="1" type="ORF">K3G42_033724</name>
</gene>
<dbReference type="EMBL" id="CM037614">
    <property type="protein sequence ID" value="KAH8018145.1"/>
    <property type="molecule type" value="Genomic_DNA"/>
</dbReference>
<proteinExistence type="predicted"/>
<reference evidence="1" key="1">
    <citation type="submission" date="2021-08" db="EMBL/GenBank/DDBJ databases">
        <title>The first chromosome-level gecko genome reveals the dynamic sex chromosomes of Neotropical dwarf geckos (Sphaerodactylidae: Sphaerodactylus).</title>
        <authorList>
            <person name="Pinto B.J."/>
            <person name="Keating S.E."/>
            <person name="Gamble T."/>
        </authorList>
    </citation>
    <scope>NUCLEOTIDE SEQUENCE</scope>
    <source>
        <strain evidence="1">TG3544</strain>
    </source>
</reference>
<evidence type="ECO:0000313" key="1">
    <source>
        <dbReference type="EMBL" id="KAH8018145.1"/>
    </source>
</evidence>
<comment type="caution">
    <text evidence="1">The sequence shown here is derived from an EMBL/GenBank/DDBJ whole genome shotgun (WGS) entry which is preliminary data.</text>
</comment>
<protein>
    <submittedName>
        <fullName evidence="1">Retinoblastoma-associated protein</fullName>
    </submittedName>
</protein>